<dbReference type="Proteomes" id="UP000615755">
    <property type="component" value="Unassembled WGS sequence"/>
</dbReference>
<comment type="caution">
    <text evidence="2">The sequence shown here is derived from an EMBL/GenBank/DDBJ whole genome shotgun (WGS) entry which is preliminary data.</text>
</comment>
<reference evidence="2 3" key="1">
    <citation type="submission" date="2015-03" db="EMBL/GenBank/DDBJ databases">
        <title>Genome sequence of Pseudoalteromonas aurantia.</title>
        <authorList>
            <person name="Xie B.-B."/>
            <person name="Rong J.-C."/>
            <person name="Qin Q.-L."/>
            <person name="Zhang Y.-Z."/>
        </authorList>
    </citation>
    <scope>NUCLEOTIDE SEQUENCE [LARGE SCALE GENOMIC DNA]</scope>
    <source>
        <strain evidence="2 3">208</strain>
    </source>
</reference>
<dbReference type="RefSeq" id="WP_192509570.1">
    <property type="nucleotide sequence ID" value="NZ_AQGV01000015.1"/>
</dbReference>
<organism evidence="2 3">
    <name type="scientific">Pseudoalteromonas aurantia 208</name>
    <dbReference type="NCBI Taxonomy" id="1314867"/>
    <lineage>
        <taxon>Bacteria</taxon>
        <taxon>Pseudomonadati</taxon>
        <taxon>Pseudomonadota</taxon>
        <taxon>Gammaproteobacteria</taxon>
        <taxon>Alteromonadales</taxon>
        <taxon>Pseudoalteromonadaceae</taxon>
        <taxon>Pseudoalteromonas</taxon>
    </lineage>
</organism>
<evidence type="ECO:0000313" key="2">
    <source>
        <dbReference type="EMBL" id="MBE0370461.1"/>
    </source>
</evidence>
<sequence>MKLVIPALALFGSLFAQTIHASNLKYSTGDVKPTSTQSVSTSSITWDSPSCRRATANIGTGSHNIIPMVLMNSNGECLISPNGAPREAYEQFANQINPQIDKLEHNFKEMITQFVNNAAAQADANVKNISAELDGPMKMSINGVVDADGFVPVTFSNFNIHGVGKLRKYQLGLRIHIYIHIKYNNMVVKGKYNVFTNELIPEHNISSFQPEVYSDVDLPWLFAIIDAITPAIFEKLNIEFNRVVTDIFEFFGVDMSQDIPKAVQHVADIIPSTIIPIKALEDSRVGERVSYTISVDRTFAALSDGQNTTTMQLVPVFF</sequence>
<dbReference type="EMBL" id="AQGV01000015">
    <property type="protein sequence ID" value="MBE0370461.1"/>
    <property type="molecule type" value="Genomic_DNA"/>
</dbReference>
<proteinExistence type="predicted"/>
<name>A0ABR9EHI0_9GAMM</name>
<evidence type="ECO:0000313" key="3">
    <source>
        <dbReference type="Proteomes" id="UP000615755"/>
    </source>
</evidence>
<accession>A0ABR9EHI0</accession>
<keyword evidence="1" id="KW-0732">Signal</keyword>
<evidence type="ECO:0000256" key="1">
    <source>
        <dbReference type="SAM" id="SignalP"/>
    </source>
</evidence>
<protein>
    <submittedName>
        <fullName evidence="2">Uncharacterized protein</fullName>
    </submittedName>
</protein>
<feature type="signal peptide" evidence="1">
    <location>
        <begin position="1"/>
        <end position="21"/>
    </location>
</feature>
<keyword evidence="3" id="KW-1185">Reference proteome</keyword>
<gene>
    <name evidence="2" type="ORF">PAUR_b0505</name>
</gene>
<feature type="chain" id="PRO_5046505184" evidence="1">
    <location>
        <begin position="22"/>
        <end position="318"/>
    </location>
</feature>